<comment type="caution">
    <text evidence="3">The sequence shown here is derived from an EMBL/GenBank/DDBJ whole genome shotgun (WGS) entry which is preliminary data.</text>
</comment>
<evidence type="ECO:0000256" key="1">
    <source>
        <dbReference type="SAM" id="Coils"/>
    </source>
</evidence>
<feature type="domain" description="Pyridoxamine 5'-phosphate oxidase N-terminal" evidence="2">
    <location>
        <begin position="55"/>
        <end position="135"/>
    </location>
</feature>
<proteinExistence type="predicted"/>
<accession>A0ABW3G6D2</accession>
<protein>
    <submittedName>
        <fullName evidence="3">Pyridoxamine 5'-phosphate oxidase family protein</fullName>
    </submittedName>
</protein>
<dbReference type="InterPro" id="IPR012349">
    <property type="entry name" value="Split_barrel_FMN-bd"/>
</dbReference>
<keyword evidence="4" id="KW-1185">Reference proteome</keyword>
<feature type="coiled-coil region" evidence="1">
    <location>
        <begin position="187"/>
        <end position="214"/>
    </location>
</feature>
<dbReference type="SUPFAM" id="SSF50475">
    <property type="entry name" value="FMN-binding split barrel"/>
    <property type="match status" value="1"/>
</dbReference>
<dbReference type="PANTHER" id="PTHR42815:SF2">
    <property type="entry name" value="FAD-BINDING, PUTATIVE (AFU_ORTHOLOGUE AFUA_6G07600)-RELATED"/>
    <property type="match status" value="1"/>
</dbReference>
<keyword evidence="1" id="KW-0175">Coiled coil</keyword>
<dbReference type="InterPro" id="IPR011576">
    <property type="entry name" value="Pyridox_Oxase_N"/>
</dbReference>
<dbReference type="EMBL" id="JBHTIL010000001">
    <property type="protein sequence ID" value="MFD0924387.1"/>
    <property type="molecule type" value="Genomic_DNA"/>
</dbReference>
<evidence type="ECO:0000313" key="3">
    <source>
        <dbReference type="EMBL" id="MFD0924387.1"/>
    </source>
</evidence>
<dbReference type="Gene3D" id="2.30.110.10">
    <property type="entry name" value="Electron Transport, Fmn-binding Protein, Chain A"/>
    <property type="match status" value="1"/>
</dbReference>
<dbReference type="RefSeq" id="WP_253647572.1">
    <property type="nucleotide sequence ID" value="NZ_BAAAMO010000002.1"/>
</dbReference>
<dbReference type="Proteomes" id="UP001597068">
    <property type="component" value="Unassembled WGS sequence"/>
</dbReference>
<evidence type="ECO:0000313" key="4">
    <source>
        <dbReference type="Proteomes" id="UP001597068"/>
    </source>
</evidence>
<name>A0ABW3G6D2_9NOCA</name>
<sequence>MGRRYSHLAFGPRSLDRQVQAGSVVAYGADLETPDSGPQEITEREIRMLTSVFQFHLASVTPQGWPYIQYRSGPVGFLHHLGGNRFGFPDFYGNQQFVSVGNIEADDRVALFVADFPRRTRIKVFGRATVVDATADPALADILGHVDGRAIATPVERCVLIDVEAFDWNCARSLIPQFTAEMIRDRTQPYAERIVELQEEVERLRAELAAARGGDEPGS</sequence>
<dbReference type="PANTHER" id="PTHR42815">
    <property type="entry name" value="FAD-BINDING, PUTATIVE (AFU_ORTHOLOGUE AFUA_6G07600)-RELATED"/>
    <property type="match status" value="1"/>
</dbReference>
<organism evidence="3 4">
    <name type="scientific">Williamsia deligens</name>
    <dbReference type="NCBI Taxonomy" id="321325"/>
    <lineage>
        <taxon>Bacteria</taxon>
        <taxon>Bacillati</taxon>
        <taxon>Actinomycetota</taxon>
        <taxon>Actinomycetes</taxon>
        <taxon>Mycobacteriales</taxon>
        <taxon>Nocardiaceae</taxon>
        <taxon>Williamsia</taxon>
    </lineage>
</organism>
<reference evidence="4" key="1">
    <citation type="journal article" date="2019" name="Int. J. Syst. Evol. Microbiol.">
        <title>The Global Catalogue of Microorganisms (GCM) 10K type strain sequencing project: providing services to taxonomists for standard genome sequencing and annotation.</title>
        <authorList>
            <consortium name="The Broad Institute Genomics Platform"/>
            <consortium name="The Broad Institute Genome Sequencing Center for Infectious Disease"/>
            <person name="Wu L."/>
            <person name="Ma J."/>
        </authorList>
    </citation>
    <scope>NUCLEOTIDE SEQUENCE [LARGE SCALE GENOMIC DNA]</scope>
    <source>
        <strain evidence="4">CCUG 50873</strain>
    </source>
</reference>
<dbReference type="Pfam" id="PF01243">
    <property type="entry name" value="PNPOx_N"/>
    <property type="match status" value="1"/>
</dbReference>
<evidence type="ECO:0000259" key="2">
    <source>
        <dbReference type="Pfam" id="PF01243"/>
    </source>
</evidence>
<gene>
    <name evidence="3" type="ORF">ACFQ04_01430</name>
</gene>